<reference evidence="1" key="1">
    <citation type="submission" date="2014-03" db="EMBL/GenBank/DDBJ databases">
        <title>The sialotranscriptome of Amblyomma triste, Amblyomma parvum and Amblyomma cajennense ticks, uncovered by 454-based RNA-seq.</title>
        <authorList>
            <person name="Garcia G.R."/>
            <person name="Gardinassi L.G."/>
            <person name="Ribeiro J.M."/>
            <person name="Anatriello E."/>
            <person name="Ferreira B.R."/>
            <person name="Moreira H.N."/>
            <person name="Mafra C."/>
            <person name="Olegario M.M."/>
            <person name="Szabo P.J."/>
            <person name="Miranda-Santos I.K."/>
            <person name="Maruyama S.R."/>
        </authorList>
    </citation>
    <scope>NUCLEOTIDE SEQUENCE</scope>
    <source>
        <strain evidence="1">Uberlandia</strain>
        <tissue evidence="1">Salivary glands</tissue>
    </source>
</reference>
<dbReference type="GO" id="GO:0030682">
    <property type="term" value="P:symbiont-mediated perturbation of host defenses"/>
    <property type="evidence" value="ECO:0007669"/>
    <property type="project" value="InterPro"/>
</dbReference>
<dbReference type="Pfam" id="PF02098">
    <property type="entry name" value="His_binding"/>
    <property type="match status" value="1"/>
</dbReference>
<dbReference type="InterPro" id="IPR002970">
    <property type="entry name" value="Tick_his-bd"/>
</dbReference>
<dbReference type="GO" id="GO:0043176">
    <property type="term" value="F:amine binding"/>
    <property type="evidence" value="ECO:0007669"/>
    <property type="project" value="InterPro"/>
</dbReference>
<dbReference type="AlphaFoldDB" id="A0A023FCI7"/>
<sequence>MWWKKRLLNSIMPTQVSPSLMKPPLITTFRKLLVKDQVVWVLNTTEPGNVTCRKDVISTVQDDKVSFQRSFRNKTDISEENLKGTMINWYHEGSTDFYDGFEIQDSEGDIETQEILEYINDENTCAVVKVMKVRLYSDGKTGIWRELRLIGDAVEKTVPADCIREFDEEVKAREKPSRIAYNSQCRGNAGSV</sequence>
<dbReference type="EMBL" id="GBBK01004996">
    <property type="protein sequence ID" value="JAC19486.1"/>
    <property type="molecule type" value="mRNA"/>
</dbReference>
<proteinExistence type="evidence at transcript level"/>
<protein>
    <submittedName>
        <fullName evidence="1">Putative lipocalin-3 1</fullName>
    </submittedName>
</protein>
<accession>A0A023FCI7</accession>
<name>A0A023FCI7_AMBCJ</name>
<dbReference type="Gene3D" id="2.40.128.20">
    <property type="match status" value="1"/>
</dbReference>
<evidence type="ECO:0000313" key="1">
    <source>
        <dbReference type="EMBL" id="JAC19486.1"/>
    </source>
</evidence>
<organism evidence="1">
    <name type="scientific">Amblyomma cajennense</name>
    <name type="common">Cayenne tick</name>
    <name type="synonym">Acarus cajennensis</name>
    <dbReference type="NCBI Taxonomy" id="34607"/>
    <lineage>
        <taxon>Eukaryota</taxon>
        <taxon>Metazoa</taxon>
        <taxon>Ecdysozoa</taxon>
        <taxon>Arthropoda</taxon>
        <taxon>Chelicerata</taxon>
        <taxon>Arachnida</taxon>
        <taxon>Acari</taxon>
        <taxon>Parasitiformes</taxon>
        <taxon>Ixodida</taxon>
        <taxon>Ixodoidea</taxon>
        <taxon>Ixodidae</taxon>
        <taxon>Amblyomminae</taxon>
        <taxon>Amblyomma</taxon>
    </lineage>
</organism>
<dbReference type="InterPro" id="IPR012674">
    <property type="entry name" value="Calycin"/>
</dbReference>